<feature type="transmembrane region" description="Helical" evidence="1">
    <location>
        <begin position="47"/>
        <end position="70"/>
    </location>
</feature>
<accession>A0A238BZD9</accession>
<keyword evidence="1" id="KW-0812">Transmembrane</keyword>
<evidence type="ECO:0000313" key="2">
    <source>
        <dbReference type="EMBL" id="OZC10454.1"/>
    </source>
</evidence>
<protein>
    <submittedName>
        <fullName evidence="2">Uncharacterized protein</fullName>
    </submittedName>
</protein>
<dbReference type="Proteomes" id="UP000242913">
    <property type="component" value="Unassembled WGS sequence"/>
</dbReference>
<organism evidence="2 3">
    <name type="scientific">Onchocerca flexuosa</name>
    <dbReference type="NCBI Taxonomy" id="387005"/>
    <lineage>
        <taxon>Eukaryota</taxon>
        <taxon>Metazoa</taxon>
        <taxon>Ecdysozoa</taxon>
        <taxon>Nematoda</taxon>
        <taxon>Chromadorea</taxon>
        <taxon>Rhabditida</taxon>
        <taxon>Spirurina</taxon>
        <taxon>Spiruromorpha</taxon>
        <taxon>Filarioidea</taxon>
        <taxon>Onchocercidae</taxon>
        <taxon>Onchocerca</taxon>
    </lineage>
</organism>
<sequence>MNSRYDKYLQNLFHAIETKIEIRWLVIFHGGMPRQEVFGLTEVRGIYGAWGSFMVVLAVGVTIVISYCPVIQISPEN</sequence>
<gene>
    <name evidence="2" type="ORF">X798_02498</name>
</gene>
<reference evidence="2 3" key="1">
    <citation type="submission" date="2015-12" db="EMBL/GenBank/DDBJ databases">
        <title>Draft genome of the nematode, Onchocerca flexuosa.</title>
        <authorList>
            <person name="Mitreva M."/>
        </authorList>
    </citation>
    <scope>NUCLEOTIDE SEQUENCE [LARGE SCALE GENOMIC DNA]</scope>
    <source>
        <strain evidence="2">Red Deer</strain>
    </source>
</reference>
<dbReference type="AlphaFoldDB" id="A0A238BZD9"/>
<evidence type="ECO:0000313" key="3">
    <source>
        <dbReference type="Proteomes" id="UP000242913"/>
    </source>
</evidence>
<name>A0A238BZD9_9BILA</name>
<keyword evidence="1" id="KW-0472">Membrane</keyword>
<evidence type="ECO:0000256" key="1">
    <source>
        <dbReference type="SAM" id="Phobius"/>
    </source>
</evidence>
<keyword evidence="3" id="KW-1185">Reference proteome</keyword>
<proteinExistence type="predicted"/>
<keyword evidence="1" id="KW-1133">Transmembrane helix</keyword>
<dbReference type="EMBL" id="KZ269986">
    <property type="protein sequence ID" value="OZC10454.1"/>
    <property type="molecule type" value="Genomic_DNA"/>
</dbReference>